<evidence type="ECO:0000313" key="1">
    <source>
        <dbReference type="EMBL" id="RYC72664.1"/>
    </source>
</evidence>
<sequence>MTKTKKNLASEKRFKKIIALTKKYDLNFYDELTNQNYSLKIEINPSKKELTRIILPTENNFFKGVEYSEKVQLKELANGRWTKNYTLNLVLVQKNFLALLSLMRTVI</sequence>
<comment type="caution">
    <text evidence="1">The sequence shown here is derived from an EMBL/GenBank/DDBJ whole genome shotgun (WGS) entry which is preliminary data.</text>
</comment>
<protein>
    <submittedName>
        <fullName evidence="1">Uncharacterized protein</fullName>
    </submittedName>
</protein>
<evidence type="ECO:0000313" key="2">
    <source>
        <dbReference type="Proteomes" id="UP001190925"/>
    </source>
</evidence>
<organism evidence="1 2">
    <name type="scientific">Candidatus Nanogingivalis gingivitcus</name>
    <dbReference type="NCBI Taxonomy" id="2171992"/>
    <lineage>
        <taxon>Bacteria</taxon>
        <taxon>Candidatus Saccharimonadota</taxon>
        <taxon>Candidatus Nanosyncoccalia</taxon>
        <taxon>Candidatus Nanogingivales</taxon>
        <taxon>Candidatus Nanogingivalaceae</taxon>
        <taxon>Candidatus Nanogingivalis</taxon>
    </lineage>
</organism>
<name>A0ABY0FIA1_9BACT</name>
<reference evidence="1 2" key="1">
    <citation type="journal article" date="2018" name="bioRxiv">
        <title>Evidence of independent acquisition and adaption of ultra-small bacteria to human hosts across the highly diverse yet reduced genomes of the phylum Saccharibacteria.</title>
        <authorList>
            <person name="McLean J.S."/>
            <person name="Bor B."/>
            <person name="To T.T."/>
            <person name="Liu Q."/>
            <person name="Kearns K.A."/>
            <person name="Solden L.M."/>
            <person name="Wrighton K.C."/>
            <person name="He X."/>
            <person name="Shi W."/>
        </authorList>
    </citation>
    <scope>NUCLEOTIDE SEQUENCE [LARGE SCALE GENOMIC DNA]</scope>
    <source>
        <strain evidence="1 2">TM7_CMJM_G6_1_HOT_870</strain>
    </source>
</reference>
<proteinExistence type="predicted"/>
<reference evidence="1 2" key="2">
    <citation type="journal article" date="2020" name="Cell Rep.">
        <title>Acquisition and Adaptation of Ultra-small Parasitic Reduced Genome Bacteria to Mammalian Hosts.</title>
        <authorList>
            <person name="McLean J.S."/>
            <person name="Bor B."/>
            <person name="Kerns K.A."/>
            <person name="Liu Q."/>
            <person name="To T.T."/>
            <person name="Solden L."/>
            <person name="Hendrickson E.L."/>
            <person name="Wrighton K."/>
            <person name="Shi W."/>
            <person name="He X."/>
        </authorList>
    </citation>
    <scope>NUCLEOTIDE SEQUENCE [LARGE SCALE GENOMIC DNA]</scope>
    <source>
        <strain evidence="1 2">TM7_CMJM_G6_1_HOT_870</strain>
    </source>
</reference>
<keyword evidence="2" id="KW-1185">Reference proteome</keyword>
<dbReference type="EMBL" id="PRLK01000004">
    <property type="protein sequence ID" value="RYC72664.1"/>
    <property type="molecule type" value="Genomic_DNA"/>
</dbReference>
<accession>A0ABY0FIA1</accession>
<dbReference type="Proteomes" id="UP001190925">
    <property type="component" value="Unassembled WGS sequence"/>
</dbReference>
<gene>
    <name evidence="1" type="ORF">G6CMJM_00313</name>
</gene>
<dbReference type="RefSeq" id="WP_129718729.1">
    <property type="nucleotide sequence ID" value="NZ_PRLK01000004.1"/>
</dbReference>